<feature type="transmembrane region" description="Helical" evidence="1">
    <location>
        <begin position="12"/>
        <end position="31"/>
    </location>
</feature>
<reference evidence="3" key="1">
    <citation type="journal article" date="2019" name="Int. J. Syst. Evol. Microbiol.">
        <title>The Global Catalogue of Microorganisms (GCM) 10K type strain sequencing project: providing services to taxonomists for standard genome sequencing and annotation.</title>
        <authorList>
            <consortium name="The Broad Institute Genomics Platform"/>
            <consortium name="The Broad Institute Genome Sequencing Center for Infectious Disease"/>
            <person name="Wu L."/>
            <person name="Ma J."/>
        </authorList>
    </citation>
    <scope>NUCLEOTIDE SEQUENCE [LARGE SCALE GENOMIC DNA]</scope>
    <source>
        <strain evidence="3">JCM 17809</strain>
    </source>
</reference>
<organism evidence="2 3">
    <name type="scientific">Fodinibacter luteus</name>
    <dbReference type="NCBI Taxonomy" id="552064"/>
    <lineage>
        <taxon>Bacteria</taxon>
        <taxon>Bacillati</taxon>
        <taxon>Actinomycetota</taxon>
        <taxon>Actinomycetes</taxon>
        <taxon>Micrococcales</taxon>
        <taxon>Intrasporangiaceae</taxon>
        <taxon>Fodinibacter (ex Wang et al. 2009)</taxon>
    </lineage>
</organism>
<gene>
    <name evidence="2" type="ORF">GCM10023168_37500</name>
</gene>
<evidence type="ECO:0000313" key="3">
    <source>
        <dbReference type="Proteomes" id="UP001500945"/>
    </source>
</evidence>
<dbReference type="Proteomes" id="UP001500945">
    <property type="component" value="Unassembled WGS sequence"/>
</dbReference>
<comment type="caution">
    <text evidence="2">The sequence shown here is derived from an EMBL/GenBank/DDBJ whole genome shotgun (WGS) entry which is preliminary data.</text>
</comment>
<keyword evidence="3" id="KW-1185">Reference proteome</keyword>
<accession>A0ABP8KS00</accession>
<dbReference type="EMBL" id="BAABGM010000033">
    <property type="protein sequence ID" value="GAA4414136.1"/>
    <property type="molecule type" value="Genomic_DNA"/>
</dbReference>
<feature type="transmembrane region" description="Helical" evidence="1">
    <location>
        <begin position="43"/>
        <end position="63"/>
    </location>
</feature>
<name>A0ABP8KS00_9MICO</name>
<feature type="transmembrane region" description="Helical" evidence="1">
    <location>
        <begin position="75"/>
        <end position="95"/>
    </location>
</feature>
<evidence type="ECO:0000256" key="1">
    <source>
        <dbReference type="SAM" id="Phobius"/>
    </source>
</evidence>
<keyword evidence="1" id="KW-1133">Transmembrane helix</keyword>
<sequence length="101" mass="9827">MVAGVSVQRVAAVVVLLVLGVLSLPFVALFLDGEATQNWVIPVQLGLMALVGALVGRLVPALAGPGASPARAAGVGALAGLAAALVGLLLFFVLLTGTSGA</sequence>
<proteinExistence type="predicted"/>
<protein>
    <submittedName>
        <fullName evidence="2">Uncharacterized protein</fullName>
    </submittedName>
</protein>
<keyword evidence="1" id="KW-0472">Membrane</keyword>
<evidence type="ECO:0000313" key="2">
    <source>
        <dbReference type="EMBL" id="GAA4414136.1"/>
    </source>
</evidence>
<keyword evidence="1" id="KW-0812">Transmembrane</keyword>